<evidence type="ECO:0000259" key="4">
    <source>
        <dbReference type="PROSITE" id="PS50042"/>
    </source>
</evidence>
<proteinExistence type="inferred from homology"/>
<dbReference type="Pfam" id="PF00027">
    <property type="entry name" value="cNMP_binding"/>
    <property type="match status" value="2"/>
</dbReference>
<protein>
    <submittedName>
        <fullName evidence="6">Cyclic nucleotide-binding domain-containing protein</fullName>
    </submittedName>
</protein>
<keyword evidence="3" id="KW-0114">cAMP</keyword>
<evidence type="ECO:0000313" key="5">
    <source>
        <dbReference type="Proteomes" id="UP000095280"/>
    </source>
</evidence>
<dbReference type="InterPro" id="IPR014710">
    <property type="entry name" value="RmlC-like_jellyroll"/>
</dbReference>
<keyword evidence="2" id="KW-0116">cAMP-binding</keyword>
<dbReference type="Gene3D" id="2.60.120.10">
    <property type="entry name" value="Jelly Rolls"/>
    <property type="match status" value="2"/>
</dbReference>
<keyword evidence="5" id="KW-1185">Reference proteome</keyword>
<comment type="similarity">
    <text evidence="1">Belongs to the cAMP-dependent kinase regulatory chain family.</text>
</comment>
<dbReference type="GO" id="GO:0005829">
    <property type="term" value="C:cytosol"/>
    <property type="evidence" value="ECO:0007669"/>
    <property type="project" value="TreeGrafter"/>
</dbReference>
<dbReference type="PANTHER" id="PTHR11635">
    <property type="entry name" value="CAMP-DEPENDENT PROTEIN KINASE REGULATORY CHAIN"/>
    <property type="match status" value="1"/>
</dbReference>
<name>A0A1I8GIK4_9PLAT</name>
<dbReference type="AlphaFoldDB" id="A0A1I8GIK4"/>
<feature type="domain" description="Cyclic nucleotide-binding" evidence="4">
    <location>
        <begin position="1"/>
        <end position="116"/>
    </location>
</feature>
<dbReference type="GO" id="GO:0034236">
    <property type="term" value="F:protein kinase A catalytic subunit binding"/>
    <property type="evidence" value="ECO:0007669"/>
    <property type="project" value="TreeGrafter"/>
</dbReference>
<dbReference type="SMART" id="SM00100">
    <property type="entry name" value="cNMP"/>
    <property type="match status" value="2"/>
</dbReference>
<dbReference type="InterPro" id="IPR050503">
    <property type="entry name" value="cAMP-dep_PK_reg_su-like"/>
</dbReference>
<dbReference type="GO" id="GO:0005952">
    <property type="term" value="C:cAMP-dependent protein kinase complex"/>
    <property type="evidence" value="ECO:0007669"/>
    <property type="project" value="InterPro"/>
</dbReference>
<evidence type="ECO:0000313" key="6">
    <source>
        <dbReference type="WBParaSite" id="maker-uti_cns_0001998-snap-gene-0.2-mRNA-1"/>
    </source>
</evidence>
<organism evidence="5 6">
    <name type="scientific">Macrostomum lignano</name>
    <dbReference type="NCBI Taxonomy" id="282301"/>
    <lineage>
        <taxon>Eukaryota</taxon>
        <taxon>Metazoa</taxon>
        <taxon>Spiralia</taxon>
        <taxon>Lophotrochozoa</taxon>
        <taxon>Platyhelminthes</taxon>
        <taxon>Rhabditophora</taxon>
        <taxon>Macrostomorpha</taxon>
        <taxon>Macrostomida</taxon>
        <taxon>Macrostomidae</taxon>
        <taxon>Macrostomum</taxon>
    </lineage>
</organism>
<evidence type="ECO:0000256" key="1">
    <source>
        <dbReference type="ARBA" id="ARBA00005753"/>
    </source>
</evidence>
<keyword evidence="2" id="KW-0547">Nucleotide-binding</keyword>
<dbReference type="PROSITE" id="PS00888">
    <property type="entry name" value="CNMP_BINDING_1"/>
    <property type="match status" value="2"/>
</dbReference>
<dbReference type="PRINTS" id="PR00103">
    <property type="entry name" value="CAMPKINASE"/>
</dbReference>
<evidence type="ECO:0000256" key="3">
    <source>
        <dbReference type="ARBA" id="ARBA00023149"/>
    </source>
</evidence>
<dbReference type="PROSITE" id="PS00889">
    <property type="entry name" value="CNMP_BINDING_2"/>
    <property type="match status" value="1"/>
</dbReference>
<dbReference type="InterPro" id="IPR018490">
    <property type="entry name" value="cNMP-bd_dom_sf"/>
</dbReference>
<evidence type="ECO:0000256" key="2">
    <source>
        <dbReference type="ARBA" id="ARBA00022566"/>
    </source>
</evidence>
<dbReference type="GO" id="GO:0004862">
    <property type="term" value="F:cAMP-dependent protein kinase inhibitor activity"/>
    <property type="evidence" value="ECO:0007669"/>
    <property type="project" value="TreeGrafter"/>
</dbReference>
<dbReference type="Proteomes" id="UP000095280">
    <property type="component" value="Unplaced"/>
</dbReference>
<dbReference type="GO" id="GO:0030552">
    <property type="term" value="F:cAMP binding"/>
    <property type="evidence" value="ECO:0007669"/>
    <property type="project" value="UniProtKB-KW"/>
</dbReference>
<dbReference type="PANTHER" id="PTHR11635:SF152">
    <property type="entry name" value="CAMP-DEPENDENT PROTEIN KINASE TYPE I REGULATORY SUBUNIT-RELATED"/>
    <property type="match status" value="1"/>
</dbReference>
<dbReference type="SUPFAM" id="SSF51206">
    <property type="entry name" value="cAMP-binding domain-like"/>
    <property type="match status" value="2"/>
</dbReference>
<feature type="domain" description="Cyclic nucleotide-binding" evidence="4">
    <location>
        <begin position="120"/>
        <end position="218"/>
    </location>
</feature>
<accession>A0A1I8GIK4</accession>
<dbReference type="WBParaSite" id="maker-uti_cns_0001998-snap-gene-0.2-mRNA-1">
    <property type="protein sequence ID" value="maker-uti_cns_0001998-snap-gene-0.2-mRNA-1"/>
    <property type="gene ID" value="maker-uti_cns_0001998-snap-gene-0.2"/>
</dbReference>
<dbReference type="PROSITE" id="PS50042">
    <property type="entry name" value="CNMP_BINDING_3"/>
    <property type="match status" value="2"/>
</dbReference>
<reference evidence="6" key="1">
    <citation type="submission" date="2016-11" db="UniProtKB">
        <authorList>
            <consortium name="WormBaseParasite"/>
        </authorList>
    </citation>
    <scope>IDENTIFICATION</scope>
</reference>
<dbReference type="CDD" id="cd00038">
    <property type="entry name" value="CAP_ED"/>
    <property type="match status" value="2"/>
</dbReference>
<dbReference type="InterPro" id="IPR000595">
    <property type="entry name" value="cNMP-bd_dom"/>
</dbReference>
<dbReference type="InterPro" id="IPR018488">
    <property type="entry name" value="cNMP-bd_CS"/>
</dbReference>
<sequence length="420" mass="46881">KVVEYMYNKPVRSGEVIIHCGDVGDAFYVVKRGRFRCQTVSKFSIDESENPEQILREYENEGYFGELSLINQRPRAATVTALTDGALWVLNALRYAWLKQRRAIFNAERFEQMIKSIPLFCSHLSPSLVNRLIDSIEIVNTEAGEVLCRQGEPGDAMFFVMTGEVEALIGNRQVKRIGRGQFFGERALVLSENRAATCRALDKCRLAKLSKESFGMIIPDEVVERMRRNIAEYDRFATSDDGTSLDDVTDEYPSTASVYMEYFCQELRLAIEQSAGIWKNSRIIPTRKAMPSIRHTLILLMMLVGSHLVVNSHGSDLRLLAIPEVFNDVESLESYLRQMSHLLSTISRPRSAGVQQHGVGHSSVSQEGPLALVVGHHVGHVHQAGALHVWQPALPQAKQAAAAYQLPESVPAAVVASRLA</sequence>